<evidence type="ECO:0000313" key="1">
    <source>
        <dbReference type="EMBL" id="SFV72511.1"/>
    </source>
</evidence>
<name>A0A1K1LCT9_9BACT</name>
<dbReference type="Proteomes" id="UP000186323">
    <property type="component" value="Chromosome I"/>
</dbReference>
<reference evidence="2" key="1">
    <citation type="submission" date="2016-10" db="EMBL/GenBank/DDBJ databases">
        <authorList>
            <person name="Wegmann U."/>
        </authorList>
    </citation>
    <scope>NUCLEOTIDE SEQUENCE [LARGE SCALE GENOMIC DNA]</scope>
</reference>
<protein>
    <submittedName>
        <fullName evidence="1">PhnG protein</fullName>
    </submittedName>
</protein>
<keyword evidence="2" id="KW-1185">Reference proteome</keyword>
<dbReference type="GO" id="GO:0019634">
    <property type="term" value="P:organic phosphonate metabolic process"/>
    <property type="evidence" value="ECO:0007669"/>
    <property type="project" value="InterPro"/>
</dbReference>
<sequence length="147" mass="16234">MNMNLRQERMRLLALAPETCLDAALSGIILPGYRIVRGPETGLVMARGRVGNTGDVFNIGEVLVTRCAVQLEDETLGHAWIMGESPRHAELAALCDALWQRESCATLLDKKLRPRLEQAIEAKRKAAARDAAGTKVNFFTFVRGEDQ</sequence>
<dbReference type="EMBL" id="LT630450">
    <property type="protein sequence ID" value="SFV72511.1"/>
    <property type="molecule type" value="Genomic_DNA"/>
</dbReference>
<accession>A0A1K1LCT9</accession>
<dbReference type="Pfam" id="PF06754">
    <property type="entry name" value="PhnG"/>
    <property type="match status" value="1"/>
</dbReference>
<dbReference type="InterPro" id="IPR009609">
    <property type="entry name" value="Phosphonate_metab_PhnG"/>
</dbReference>
<dbReference type="RefSeq" id="WP_173783283.1">
    <property type="nucleotide sequence ID" value="NZ_CALJDE010000009.1"/>
</dbReference>
<evidence type="ECO:0000313" key="2">
    <source>
        <dbReference type="Proteomes" id="UP000186323"/>
    </source>
</evidence>
<organism evidence="1 2">
    <name type="scientific">Desulfovibrio piger</name>
    <dbReference type="NCBI Taxonomy" id="901"/>
    <lineage>
        <taxon>Bacteria</taxon>
        <taxon>Pseudomonadati</taxon>
        <taxon>Thermodesulfobacteriota</taxon>
        <taxon>Desulfovibrionia</taxon>
        <taxon>Desulfovibrionales</taxon>
        <taxon>Desulfovibrionaceae</taxon>
        <taxon>Desulfovibrio</taxon>
    </lineage>
</organism>
<dbReference type="KEGG" id="dpg:DESPIGER_0627"/>
<proteinExistence type="predicted"/>
<dbReference type="NCBIfam" id="TIGR03293">
    <property type="entry name" value="PhnG_redo"/>
    <property type="match status" value="1"/>
</dbReference>
<dbReference type="AlphaFoldDB" id="A0A1K1LCT9"/>
<dbReference type="GO" id="GO:0015716">
    <property type="term" value="P:organic phosphonate transport"/>
    <property type="evidence" value="ECO:0007669"/>
    <property type="project" value="InterPro"/>
</dbReference>
<gene>
    <name evidence="1" type="ORF">DESPIGER_0627</name>
</gene>